<dbReference type="Gene3D" id="3.30.70.890">
    <property type="entry name" value="GHMP kinase, C-terminal domain"/>
    <property type="match status" value="1"/>
</dbReference>
<dbReference type="AlphaFoldDB" id="A0A5C6RKX1"/>
<dbReference type="Proteomes" id="UP000321580">
    <property type="component" value="Unassembled WGS sequence"/>
</dbReference>
<dbReference type="Pfam" id="PF00288">
    <property type="entry name" value="GHMP_kinases_N"/>
    <property type="match status" value="1"/>
</dbReference>
<dbReference type="Gene3D" id="3.30.230.10">
    <property type="match status" value="1"/>
</dbReference>
<dbReference type="PANTHER" id="PTHR20861">
    <property type="entry name" value="HOMOSERINE/4-DIPHOSPHOCYTIDYL-2-C-METHYL-D-ERYTHRITOL KINASE"/>
    <property type="match status" value="1"/>
</dbReference>
<dbReference type="InterPro" id="IPR036554">
    <property type="entry name" value="GHMP_kinase_C_sf"/>
</dbReference>
<evidence type="ECO:0000256" key="7">
    <source>
        <dbReference type="ARBA" id="ARBA00022697"/>
    </source>
</evidence>
<dbReference type="EMBL" id="VOOR01000022">
    <property type="protein sequence ID" value="TXB62887.1"/>
    <property type="molecule type" value="Genomic_DNA"/>
</dbReference>
<organism evidence="15 16">
    <name type="scientific">Phaeodactylibacter luteus</name>
    <dbReference type="NCBI Taxonomy" id="1564516"/>
    <lineage>
        <taxon>Bacteria</taxon>
        <taxon>Pseudomonadati</taxon>
        <taxon>Bacteroidota</taxon>
        <taxon>Saprospiria</taxon>
        <taxon>Saprospirales</taxon>
        <taxon>Haliscomenobacteraceae</taxon>
        <taxon>Phaeodactylibacter</taxon>
    </lineage>
</organism>
<keyword evidence="7 12" id="KW-0791">Threonine biosynthesis</keyword>
<feature type="domain" description="GHMP kinase C-terminal" evidence="14">
    <location>
        <begin position="213"/>
        <end position="288"/>
    </location>
</feature>
<proteinExistence type="inferred from homology"/>
<evidence type="ECO:0000256" key="12">
    <source>
        <dbReference type="HAMAP-Rule" id="MF_00384"/>
    </source>
</evidence>
<dbReference type="SUPFAM" id="SSF55060">
    <property type="entry name" value="GHMP Kinase, C-terminal domain"/>
    <property type="match status" value="1"/>
</dbReference>
<sequence length="313" mass="32311">MKEEVRVFAPATVANVAVGFDILGFAIGAPGDEVVARRSGAPGLRIVEVTGDGGKLPYVVEKNTAGFAAARFLEQLGETDVGIELEIHKRMPFGSGLGSSAASAAAGVMAVNALLGMPATKLESLHCAVLGEQIADGAYHADNVAPSLLGGIILIRSNEGLDVHSLPIPDELYAAVVYPHVSILTKDAREVLSPATTLRQSIQQCGNIAGLVVGLYESDYSLISRSLEDVIIEPQRSQLIPGFGEVKRAALAAGALGCSISGAGPSVFALCKGAACAQEAAKAMGAAFDRFDIPNDTYASPINREGAKVIASR</sequence>
<dbReference type="GO" id="GO:0005524">
    <property type="term" value="F:ATP binding"/>
    <property type="evidence" value="ECO:0007669"/>
    <property type="project" value="UniProtKB-UniRule"/>
</dbReference>
<dbReference type="InterPro" id="IPR013750">
    <property type="entry name" value="GHMP_kinase_C_dom"/>
</dbReference>
<keyword evidence="8 12" id="KW-0547">Nucleotide-binding</keyword>
<comment type="catalytic activity">
    <reaction evidence="11 12">
        <text>L-homoserine + ATP = O-phospho-L-homoserine + ADP + H(+)</text>
        <dbReference type="Rhea" id="RHEA:13985"/>
        <dbReference type="ChEBI" id="CHEBI:15378"/>
        <dbReference type="ChEBI" id="CHEBI:30616"/>
        <dbReference type="ChEBI" id="CHEBI:57476"/>
        <dbReference type="ChEBI" id="CHEBI:57590"/>
        <dbReference type="ChEBI" id="CHEBI:456216"/>
        <dbReference type="EC" id="2.7.1.39"/>
    </reaction>
</comment>
<dbReference type="PROSITE" id="PS00627">
    <property type="entry name" value="GHMP_KINASES_ATP"/>
    <property type="match status" value="1"/>
</dbReference>
<dbReference type="PIRSF" id="PIRSF000676">
    <property type="entry name" value="Homoser_kin"/>
    <property type="match status" value="1"/>
</dbReference>
<comment type="function">
    <text evidence="12">Catalyzes the ATP-dependent phosphorylation of L-homoserine to L-homoserine phosphate.</text>
</comment>
<evidence type="ECO:0000256" key="3">
    <source>
        <dbReference type="ARBA" id="ARBA00012078"/>
    </source>
</evidence>
<dbReference type="InterPro" id="IPR020568">
    <property type="entry name" value="Ribosomal_Su5_D2-typ_SF"/>
</dbReference>
<dbReference type="NCBIfam" id="TIGR00191">
    <property type="entry name" value="thrB"/>
    <property type="match status" value="1"/>
</dbReference>
<dbReference type="InterPro" id="IPR006203">
    <property type="entry name" value="GHMP_knse_ATP-bd_CS"/>
</dbReference>
<comment type="similarity">
    <text evidence="2 12">Belongs to the GHMP kinase family. Homoserine kinase subfamily.</text>
</comment>
<evidence type="ECO:0000256" key="8">
    <source>
        <dbReference type="ARBA" id="ARBA00022741"/>
    </source>
</evidence>
<dbReference type="HAMAP" id="MF_00384">
    <property type="entry name" value="Homoser_kinase"/>
    <property type="match status" value="1"/>
</dbReference>
<dbReference type="InterPro" id="IPR000870">
    <property type="entry name" value="Homoserine_kinase"/>
</dbReference>
<dbReference type="SUPFAM" id="SSF54211">
    <property type="entry name" value="Ribosomal protein S5 domain 2-like"/>
    <property type="match status" value="1"/>
</dbReference>
<name>A0A5C6RKX1_9BACT</name>
<feature type="domain" description="GHMP kinase N-terminal" evidence="13">
    <location>
        <begin position="68"/>
        <end position="151"/>
    </location>
</feature>
<protein>
    <recommendedName>
        <fullName evidence="4 12">Homoserine kinase</fullName>
        <shortName evidence="12">HK</shortName>
        <shortName evidence="12">HSK</shortName>
        <ecNumber evidence="3 12">2.7.1.39</ecNumber>
    </recommendedName>
</protein>
<dbReference type="GO" id="GO:0009088">
    <property type="term" value="P:threonine biosynthetic process"/>
    <property type="evidence" value="ECO:0007669"/>
    <property type="project" value="UniProtKB-UniRule"/>
</dbReference>
<evidence type="ECO:0000313" key="15">
    <source>
        <dbReference type="EMBL" id="TXB62887.1"/>
    </source>
</evidence>
<accession>A0A5C6RKX1</accession>
<keyword evidence="6 12" id="KW-0808">Transferase</keyword>
<evidence type="ECO:0000256" key="10">
    <source>
        <dbReference type="ARBA" id="ARBA00022840"/>
    </source>
</evidence>
<dbReference type="PRINTS" id="PR00958">
    <property type="entry name" value="HOMSERKINASE"/>
</dbReference>
<evidence type="ECO:0000256" key="5">
    <source>
        <dbReference type="ARBA" id="ARBA00022605"/>
    </source>
</evidence>
<evidence type="ECO:0000259" key="14">
    <source>
        <dbReference type="Pfam" id="PF08544"/>
    </source>
</evidence>
<dbReference type="RefSeq" id="WP_147167755.1">
    <property type="nucleotide sequence ID" value="NZ_VOOR01000022.1"/>
</dbReference>
<dbReference type="Pfam" id="PF08544">
    <property type="entry name" value="GHMP_kinases_C"/>
    <property type="match status" value="1"/>
</dbReference>
<comment type="caution">
    <text evidence="15">The sequence shown here is derived from an EMBL/GenBank/DDBJ whole genome shotgun (WGS) entry which is preliminary data.</text>
</comment>
<dbReference type="GO" id="GO:0004413">
    <property type="term" value="F:homoserine kinase activity"/>
    <property type="evidence" value="ECO:0007669"/>
    <property type="project" value="UniProtKB-UniRule"/>
</dbReference>
<dbReference type="InterPro" id="IPR006204">
    <property type="entry name" value="GHMP_kinase_N_dom"/>
</dbReference>
<evidence type="ECO:0000256" key="4">
    <source>
        <dbReference type="ARBA" id="ARBA00017858"/>
    </source>
</evidence>
<evidence type="ECO:0000256" key="2">
    <source>
        <dbReference type="ARBA" id="ARBA00007370"/>
    </source>
</evidence>
<keyword evidence="9 12" id="KW-0418">Kinase</keyword>
<keyword evidence="16" id="KW-1185">Reference proteome</keyword>
<feature type="binding site" evidence="12">
    <location>
        <begin position="92"/>
        <end position="102"/>
    </location>
    <ligand>
        <name>ATP</name>
        <dbReference type="ChEBI" id="CHEBI:30616"/>
    </ligand>
</feature>
<dbReference type="EC" id="2.7.1.39" evidence="3 12"/>
<dbReference type="NCBIfam" id="NF002288">
    <property type="entry name" value="PRK01212.1-4"/>
    <property type="match status" value="1"/>
</dbReference>
<dbReference type="UniPathway" id="UPA00050">
    <property type="reaction ID" value="UER00064"/>
</dbReference>
<evidence type="ECO:0000313" key="16">
    <source>
        <dbReference type="Proteomes" id="UP000321580"/>
    </source>
</evidence>
<evidence type="ECO:0000256" key="9">
    <source>
        <dbReference type="ARBA" id="ARBA00022777"/>
    </source>
</evidence>
<evidence type="ECO:0000256" key="11">
    <source>
        <dbReference type="ARBA" id="ARBA00049375"/>
    </source>
</evidence>
<evidence type="ECO:0000256" key="1">
    <source>
        <dbReference type="ARBA" id="ARBA00005015"/>
    </source>
</evidence>
<keyword evidence="5 12" id="KW-0028">Amino-acid biosynthesis</keyword>
<comment type="pathway">
    <text evidence="1 12">Amino-acid biosynthesis; L-threonine biosynthesis; L-threonine from L-aspartate: step 4/5.</text>
</comment>
<gene>
    <name evidence="12" type="primary">thrB</name>
    <name evidence="15" type="ORF">FRY97_11870</name>
</gene>
<comment type="subcellular location">
    <subcellularLocation>
        <location evidence="12">Cytoplasm</location>
    </subcellularLocation>
</comment>
<reference evidence="15 16" key="1">
    <citation type="submission" date="2019-08" db="EMBL/GenBank/DDBJ databases">
        <title>Genome of Phaeodactylibacter luteus.</title>
        <authorList>
            <person name="Bowman J.P."/>
        </authorList>
    </citation>
    <scope>NUCLEOTIDE SEQUENCE [LARGE SCALE GENOMIC DNA]</scope>
    <source>
        <strain evidence="15 16">KCTC 42180</strain>
    </source>
</reference>
<dbReference type="OrthoDB" id="9769912at2"/>
<keyword evidence="12" id="KW-0963">Cytoplasm</keyword>
<dbReference type="GO" id="GO:0005737">
    <property type="term" value="C:cytoplasm"/>
    <property type="evidence" value="ECO:0007669"/>
    <property type="project" value="UniProtKB-SubCell"/>
</dbReference>
<keyword evidence="10 12" id="KW-0067">ATP-binding</keyword>
<dbReference type="InterPro" id="IPR014721">
    <property type="entry name" value="Ribsml_uS5_D2-typ_fold_subgr"/>
</dbReference>
<dbReference type="PANTHER" id="PTHR20861:SF1">
    <property type="entry name" value="HOMOSERINE KINASE"/>
    <property type="match status" value="1"/>
</dbReference>
<evidence type="ECO:0000256" key="6">
    <source>
        <dbReference type="ARBA" id="ARBA00022679"/>
    </source>
</evidence>
<evidence type="ECO:0000259" key="13">
    <source>
        <dbReference type="Pfam" id="PF00288"/>
    </source>
</evidence>